<dbReference type="SMART" id="SM00579">
    <property type="entry name" value="FBD"/>
    <property type="match status" value="1"/>
</dbReference>
<name>A0ABQ7LDE5_BRACM</name>
<keyword evidence="3" id="KW-1185">Reference proteome</keyword>
<comment type="caution">
    <text evidence="2">The sequence shown here is derived from an EMBL/GenBank/DDBJ whole genome shotgun (WGS) entry which is preliminary data.</text>
</comment>
<feature type="domain" description="FBD" evidence="1">
    <location>
        <begin position="14"/>
        <end position="80"/>
    </location>
</feature>
<gene>
    <name evidence="2" type="primary">A09g508080.1_BraROA</name>
    <name evidence="2" type="ORF">IGI04_035737</name>
</gene>
<dbReference type="Proteomes" id="UP000823674">
    <property type="component" value="Chromosome A09"/>
</dbReference>
<dbReference type="InterPro" id="IPR006566">
    <property type="entry name" value="FBD"/>
</dbReference>
<protein>
    <recommendedName>
        <fullName evidence="1">FBD domain-containing protein</fullName>
    </recommendedName>
</protein>
<evidence type="ECO:0000313" key="3">
    <source>
        <dbReference type="Proteomes" id="UP000823674"/>
    </source>
</evidence>
<evidence type="ECO:0000259" key="1">
    <source>
        <dbReference type="SMART" id="SM00579"/>
    </source>
</evidence>
<dbReference type="EMBL" id="JADBGQ010000008">
    <property type="protein sequence ID" value="KAG5384267.1"/>
    <property type="molecule type" value="Genomic_DNA"/>
</dbReference>
<proteinExistence type="predicted"/>
<evidence type="ECO:0000313" key="2">
    <source>
        <dbReference type="EMBL" id="KAG5384267.1"/>
    </source>
</evidence>
<dbReference type="Pfam" id="PF08387">
    <property type="entry name" value="FBD"/>
    <property type="match status" value="1"/>
</dbReference>
<accession>A0ABQ7LDE5</accession>
<reference evidence="2 3" key="1">
    <citation type="submission" date="2021-03" db="EMBL/GenBank/DDBJ databases">
        <authorList>
            <person name="King G.J."/>
            <person name="Bancroft I."/>
            <person name="Baten A."/>
            <person name="Bloomfield J."/>
            <person name="Borpatragohain P."/>
            <person name="He Z."/>
            <person name="Irish N."/>
            <person name="Irwin J."/>
            <person name="Liu K."/>
            <person name="Mauleon R.P."/>
            <person name="Moore J."/>
            <person name="Morris R."/>
            <person name="Ostergaard L."/>
            <person name="Wang B."/>
            <person name="Wells R."/>
        </authorList>
    </citation>
    <scope>NUCLEOTIDE SEQUENCE [LARGE SCALE GENOMIC DNA]</scope>
    <source>
        <strain evidence="2">R-o-18</strain>
        <tissue evidence="2">Leaf</tissue>
    </source>
</reference>
<sequence length="82" mass="9614">MEPGKWNQPKNAPQCLLCHLETFVWTRPDWLGNARHLTKATFIIDHIEPKKLFRLAKRREMLNVLPDVVRASNSCQLVFESE</sequence>
<organism evidence="2 3">
    <name type="scientific">Brassica rapa subsp. trilocularis</name>
    <dbReference type="NCBI Taxonomy" id="1813537"/>
    <lineage>
        <taxon>Eukaryota</taxon>
        <taxon>Viridiplantae</taxon>
        <taxon>Streptophyta</taxon>
        <taxon>Embryophyta</taxon>
        <taxon>Tracheophyta</taxon>
        <taxon>Spermatophyta</taxon>
        <taxon>Magnoliopsida</taxon>
        <taxon>eudicotyledons</taxon>
        <taxon>Gunneridae</taxon>
        <taxon>Pentapetalae</taxon>
        <taxon>rosids</taxon>
        <taxon>malvids</taxon>
        <taxon>Brassicales</taxon>
        <taxon>Brassicaceae</taxon>
        <taxon>Brassiceae</taxon>
        <taxon>Brassica</taxon>
    </lineage>
</organism>